<keyword evidence="3" id="KW-0238">DNA-binding</keyword>
<evidence type="ECO:0000313" key="6">
    <source>
        <dbReference type="EMBL" id="ABD24703.1"/>
    </source>
</evidence>
<dbReference type="SUPFAM" id="SSF56349">
    <property type="entry name" value="DNA breaking-rejoining enzymes"/>
    <property type="match status" value="1"/>
</dbReference>
<dbReference type="RefSeq" id="WP_011443917.1">
    <property type="nucleotide sequence ID" value="NC_007794.1"/>
</dbReference>
<dbReference type="HOGENOM" id="CLU_027562_17_7_5"/>
<dbReference type="Gene3D" id="1.10.150.130">
    <property type="match status" value="1"/>
</dbReference>
<dbReference type="CDD" id="cd00796">
    <property type="entry name" value="INT_Rci_Hp1_C"/>
    <property type="match status" value="1"/>
</dbReference>
<dbReference type="InterPro" id="IPR013762">
    <property type="entry name" value="Integrase-like_cat_sf"/>
</dbReference>
<dbReference type="PANTHER" id="PTHR30629:SF2">
    <property type="entry name" value="PROPHAGE INTEGRASE INTS-RELATED"/>
    <property type="match status" value="1"/>
</dbReference>
<sequence>MPTAKLTAAIVENARPSIKPYTIWDTELSGFGLRVYPSGKLSWIAKYRVGGGGRNAPVRCPSLGDARKVSAKDARAAAKRELAAAQLGGDPMAVIKAQRCEMTVEALISLYEKEGCFVQRGIRIGVPMKPLTKKYTLSRLRNHVVPLLGKKRISEVSSQDIESLGRAITIGKTSKDEKVGVRNRVIVKGGEGAARKVIRDLSAVFSFAMRRGLVKANPVTLASVRKTDNVRVRHLSMDELKRLGEALDELEKAGVNPKAVNIARLWALTGCRRDEIAGLQWSEVDFETGRLVLQDTKTGRSVRPLGGAAAILLAKLREGATADAVFVFPAERGEGFFQGTKRVWAQAILKAKLPGVTPHILRHTVGSLGASAGEGMLLVGAVLGHSNARSTLQYMHVASDPARLAADRLTTPVADALGLPMPVSQEAAAA</sequence>
<dbReference type="Gene3D" id="3.30.160.390">
    <property type="entry name" value="Integrase, DNA-binding domain"/>
    <property type="match status" value="1"/>
</dbReference>
<name>Q2GBS0_NOVAD</name>
<reference evidence="7" key="1">
    <citation type="submission" date="2006-01" db="EMBL/GenBank/DDBJ databases">
        <title>Complete sequence of Novosphingobium aromaticivorans DSM 12444.</title>
        <authorList>
            <consortium name="US DOE Joint Genome Institute"/>
            <person name="Copeland A."/>
            <person name="Lucas S."/>
            <person name="Lapidus A."/>
            <person name="Barry K."/>
            <person name="Detter J.C."/>
            <person name="Glavina T."/>
            <person name="Hammon N."/>
            <person name="Israni S."/>
            <person name="Pitluck S."/>
            <person name="Chain P."/>
            <person name="Malfatti S."/>
            <person name="Shin M."/>
            <person name="Vergez L."/>
            <person name="Schmutz J."/>
            <person name="Larimer F."/>
            <person name="Land M."/>
            <person name="Kyrpides N."/>
            <person name="Ivanova N."/>
            <person name="Fredrickson J."/>
            <person name="Balkwill D."/>
            <person name="Romine M.F."/>
            <person name="Richardson P."/>
        </authorList>
    </citation>
    <scope>NUCLEOTIDE SEQUENCE [LARGE SCALE GENOMIC DNA]</scope>
    <source>
        <strain evidence="7">ATCC 700278 / DSM 12444 / CCUG 56034 / CIP 105152 / NBRC 16084 / F199</strain>
    </source>
</reference>
<dbReference type="PANTHER" id="PTHR30629">
    <property type="entry name" value="PROPHAGE INTEGRASE"/>
    <property type="match status" value="1"/>
</dbReference>
<dbReference type="Pfam" id="PF13356">
    <property type="entry name" value="Arm-DNA-bind_3"/>
    <property type="match status" value="1"/>
</dbReference>
<dbReference type="Gene3D" id="1.10.443.10">
    <property type="entry name" value="Intergrase catalytic core"/>
    <property type="match status" value="1"/>
</dbReference>
<gene>
    <name evidence="6" type="ordered locus">Saro_0255</name>
</gene>
<dbReference type="InterPro" id="IPR025166">
    <property type="entry name" value="Integrase_DNA_bind_dom"/>
</dbReference>
<evidence type="ECO:0000256" key="1">
    <source>
        <dbReference type="ARBA" id="ARBA00008857"/>
    </source>
</evidence>
<comment type="similarity">
    <text evidence="1">Belongs to the 'phage' integrase family.</text>
</comment>
<keyword evidence="4" id="KW-0233">DNA recombination</keyword>
<dbReference type="InterPro" id="IPR011010">
    <property type="entry name" value="DNA_brk_join_enz"/>
</dbReference>
<protein>
    <submittedName>
        <fullName evidence="6">Phage integrase</fullName>
    </submittedName>
</protein>
<dbReference type="Proteomes" id="UP000009134">
    <property type="component" value="Chromosome"/>
</dbReference>
<organism evidence="6 7">
    <name type="scientific">Novosphingobium aromaticivorans (strain ATCC 700278 / DSM 12444 / CCUG 56034 / CIP 105152 / NBRC 16084 / F199)</name>
    <dbReference type="NCBI Taxonomy" id="279238"/>
    <lineage>
        <taxon>Bacteria</taxon>
        <taxon>Pseudomonadati</taxon>
        <taxon>Pseudomonadota</taxon>
        <taxon>Alphaproteobacteria</taxon>
        <taxon>Sphingomonadales</taxon>
        <taxon>Sphingomonadaceae</taxon>
        <taxon>Novosphingobium</taxon>
    </lineage>
</organism>
<accession>Q2GBS0</accession>
<evidence type="ECO:0000256" key="3">
    <source>
        <dbReference type="ARBA" id="ARBA00023125"/>
    </source>
</evidence>
<evidence type="ECO:0000256" key="2">
    <source>
        <dbReference type="ARBA" id="ARBA00022908"/>
    </source>
</evidence>
<dbReference type="InterPro" id="IPR050808">
    <property type="entry name" value="Phage_Integrase"/>
</dbReference>
<dbReference type="eggNOG" id="COG0582">
    <property type="taxonomic scope" value="Bacteria"/>
</dbReference>
<dbReference type="KEGG" id="nar:Saro_0255"/>
<dbReference type="AlphaFoldDB" id="Q2GBS0"/>
<dbReference type="InterPro" id="IPR002104">
    <property type="entry name" value="Integrase_catalytic"/>
</dbReference>
<dbReference type="EMBL" id="CP000248">
    <property type="protein sequence ID" value="ABD24703.1"/>
    <property type="molecule type" value="Genomic_DNA"/>
</dbReference>
<evidence type="ECO:0000256" key="4">
    <source>
        <dbReference type="ARBA" id="ARBA00023172"/>
    </source>
</evidence>
<dbReference type="GO" id="GO:0006310">
    <property type="term" value="P:DNA recombination"/>
    <property type="evidence" value="ECO:0007669"/>
    <property type="project" value="UniProtKB-KW"/>
</dbReference>
<dbReference type="InterPro" id="IPR038488">
    <property type="entry name" value="Integrase_DNA-bd_sf"/>
</dbReference>
<keyword evidence="7" id="KW-1185">Reference proteome</keyword>
<dbReference type="InterPro" id="IPR010998">
    <property type="entry name" value="Integrase_recombinase_N"/>
</dbReference>
<proteinExistence type="inferred from homology"/>
<dbReference type="Pfam" id="PF00589">
    <property type="entry name" value="Phage_integrase"/>
    <property type="match status" value="1"/>
</dbReference>
<evidence type="ECO:0000259" key="5">
    <source>
        <dbReference type="PROSITE" id="PS51898"/>
    </source>
</evidence>
<evidence type="ECO:0000313" key="7">
    <source>
        <dbReference type="Proteomes" id="UP000009134"/>
    </source>
</evidence>
<dbReference type="GO" id="GO:0003677">
    <property type="term" value="F:DNA binding"/>
    <property type="evidence" value="ECO:0007669"/>
    <property type="project" value="UniProtKB-KW"/>
</dbReference>
<feature type="domain" description="Tyr recombinase" evidence="5">
    <location>
        <begin position="230"/>
        <end position="409"/>
    </location>
</feature>
<dbReference type="PROSITE" id="PS51898">
    <property type="entry name" value="TYR_RECOMBINASE"/>
    <property type="match status" value="1"/>
</dbReference>
<dbReference type="GO" id="GO:0015074">
    <property type="term" value="P:DNA integration"/>
    <property type="evidence" value="ECO:0007669"/>
    <property type="project" value="UniProtKB-KW"/>
</dbReference>
<keyword evidence="2" id="KW-0229">DNA integration</keyword>